<evidence type="ECO:0000313" key="3">
    <source>
        <dbReference type="EMBL" id="MXP77877.1"/>
    </source>
</evidence>
<gene>
    <name evidence="3" type="ORF">GN277_21745</name>
</gene>
<organism evidence="3 4">
    <name type="scientific">Sporofaciens musculi</name>
    <dbReference type="NCBI Taxonomy" id="2681861"/>
    <lineage>
        <taxon>Bacteria</taxon>
        <taxon>Bacillati</taxon>
        <taxon>Bacillota</taxon>
        <taxon>Clostridia</taxon>
        <taxon>Lachnospirales</taxon>
        <taxon>Lachnospiraceae</taxon>
        <taxon>Sporofaciens</taxon>
    </lineage>
</organism>
<reference evidence="3 4" key="1">
    <citation type="submission" date="2019-12" db="EMBL/GenBank/DDBJ databases">
        <title>Sporaefaciens musculi gen. nov., sp. nov., a novel bacterium isolated from the caecum of an obese mouse.</title>
        <authorList>
            <person name="Rasmussen T.S."/>
            <person name="Streidl T."/>
            <person name="Hitch T.C.A."/>
            <person name="Wortmann E."/>
            <person name="Deptula P."/>
            <person name="Hansen M."/>
            <person name="Nielsen D.S."/>
            <person name="Clavel T."/>
            <person name="Vogensen F.K."/>
        </authorList>
    </citation>
    <scope>NUCLEOTIDE SEQUENCE [LARGE SCALE GENOMIC DNA]</scope>
    <source>
        <strain evidence="3 4">WCA-9-b2</strain>
    </source>
</reference>
<dbReference type="Pfam" id="PF00534">
    <property type="entry name" value="Glycos_transf_1"/>
    <property type="match status" value="1"/>
</dbReference>
<dbReference type="GO" id="GO:0016757">
    <property type="term" value="F:glycosyltransferase activity"/>
    <property type="evidence" value="ECO:0007669"/>
    <property type="project" value="InterPro"/>
</dbReference>
<name>A0A7X3SKV2_9FIRM</name>
<dbReference type="InterPro" id="IPR028098">
    <property type="entry name" value="Glyco_trans_4-like_N"/>
</dbReference>
<dbReference type="Proteomes" id="UP000460412">
    <property type="component" value="Unassembled WGS sequence"/>
</dbReference>
<keyword evidence="4" id="KW-1185">Reference proteome</keyword>
<evidence type="ECO:0000313" key="4">
    <source>
        <dbReference type="Proteomes" id="UP000460412"/>
    </source>
</evidence>
<feature type="domain" description="Glycosyl transferase family 1" evidence="1">
    <location>
        <begin position="193"/>
        <end position="317"/>
    </location>
</feature>
<dbReference type="PANTHER" id="PTHR12526">
    <property type="entry name" value="GLYCOSYLTRANSFERASE"/>
    <property type="match status" value="1"/>
</dbReference>
<accession>A0A7X3SKV2</accession>
<sequence length="376" mass="42999">MRKRLILINSCKGLYGGVESFLLNIFYHLNQDEFEVIFLTCGTSTYNMFREDILKRGGYIDEIPIYADSIKKQRLLYSELRLYYREKKPDIVHINSGGLSFHLLAGKAAKDEGIKGIILHSHNFIPSQKNLKEFVKGLMKRKLKTYGTHYLACSKGAAEWIFSKSLVEQGHVEIIPNGIDTEKFTFDSYKRRLFRDELGIKNELVIGNIGRFQSQKNHYFIIRIMKEVTRTISDAKLLLVGKGELQTEIEEYVNKLNLNKNVIFLGERRDMDAFLSGIDVFILPSLYEGFGIVAVEALASGAKVFLSDKIPKETNVTGSAIYLPIKDNQDESLWAKRICKYVLSDDRTAQGGKVSDAGYDVKNYCYRMKEIYRSIG</sequence>
<proteinExistence type="predicted"/>
<dbReference type="Pfam" id="PF13439">
    <property type="entry name" value="Glyco_transf_4"/>
    <property type="match status" value="1"/>
</dbReference>
<evidence type="ECO:0000259" key="2">
    <source>
        <dbReference type="Pfam" id="PF13439"/>
    </source>
</evidence>
<dbReference type="PANTHER" id="PTHR12526:SF637">
    <property type="entry name" value="GLYCOSYLTRANSFERASE EPSF-RELATED"/>
    <property type="match status" value="1"/>
</dbReference>
<dbReference type="RefSeq" id="WP_159753620.1">
    <property type="nucleotide sequence ID" value="NZ_WUQX01000001.1"/>
</dbReference>
<dbReference type="EMBL" id="WUQX01000001">
    <property type="protein sequence ID" value="MXP77877.1"/>
    <property type="molecule type" value="Genomic_DNA"/>
</dbReference>
<dbReference type="SUPFAM" id="SSF53756">
    <property type="entry name" value="UDP-Glycosyltransferase/glycogen phosphorylase"/>
    <property type="match status" value="1"/>
</dbReference>
<dbReference type="Gene3D" id="3.40.50.2000">
    <property type="entry name" value="Glycogen Phosphorylase B"/>
    <property type="match status" value="2"/>
</dbReference>
<feature type="domain" description="Glycosyltransferase subfamily 4-like N-terminal" evidence="2">
    <location>
        <begin position="15"/>
        <end position="183"/>
    </location>
</feature>
<comment type="caution">
    <text evidence="3">The sequence shown here is derived from an EMBL/GenBank/DDBJ whole genome shotgun (WGS) entry which is preliminary data.</text>
</comment>
<protein>
    <submittedName>
        <fullName evidence="3">Glycosyltransferase</fullName>
    </submittedName>
</protein>
<evidence type="ECO:0000259" key="1">
    <source>
        <dbReference type="Pfam" id="PF00534"/>
    </source>
</evidence>
<dbReference type="AlphaFoldDB" id="A0A7X3SKV2"/>
<keyword evidence="3" id="KW-0808">Transferase</keyword>
<dbReference type="InterPro" id="IPR001296">
    <property type="entry name" value="Glyco_trans_1"/>
</dbReference>